<feature type="region of interest" description="Disordered" evidence="1">
    <location>
        <begin position="277"/>
        <end position="301"/>
    </location>
</feature>
<name>A0A8H3UKE2_VENIN</name>
<evidence type="ECO:0000313" key="3">
    <source>
        <dbReference type="EMBL" id="KAE9964539.1"/>
    </source>
</evidence>
<sequence length="301" mass="34087">MCRQFVSIGACKHHRFTGRYEKCLEAISDMGICSGAINATELIDRAHIILDERINLCEPCEFFYNQGLLLAKDVIDLQGYASREAKSEAEENGRKMRAQELEFLVLKDARAKRQAELAAGKMEGKAPLTAKQLVKAVKRFPDPKHHTRPTKCRMGKKVHFGTDQPRNLPVFGAHVRDVEEAGEMEDHKMRGVQLQEKQDISMLEEAEEVSDMEEIGAQEFEKAVEQARPAALITKKRSRKGNHTLMPGAYGVIETVEDIDENEEVVGVPQTRVCFLKHGKNPPHLERTQKPQADSQRRKFL</sequence>
<keyword evidence="6" id="KW-1185">Reference proteome</keyword>
<dbReference type="EMBL" id="WNWQ01000753">
    <property type="protein sequence ID" value="KAE9964036.1"/>
    <property type="molecule type" value="Genomic_DNA"/>
</dbReference>
<dbReference type="AlphaFoldDB" id="A0A8H3UKE2"/>
<evidence type="ECO:0000313" key="4">
    <source>
        <dbReference type="EMBL" id="KAE9971143.1"/>
    </source>
</evidence>
<evidence type="ECO:0000313" key="5">
    <source>
        <dbReference type="Proteomes" id="UP000447873"/>
    </source>
</evidence>
<comment type="caution">
    <text evidence="4">The sequence shown here is derived from an EMBL/GenBank/DDBJ whole genome shotgun (WGS) entry which is preliminary data.</text>
</comment>
<proteinExistence type="predicted"/>
<dbReference type="EMBL" id="WNWS01000678">
    <property type="protein sequence ID" value="KAE9964539.1"/>
    <property type="molecule type" value="Genomic_DNA"/>
</dbReference>
<dbReference type="EMBL" id="WNWR01000691">
    <property type="protein sequence ID" value="KAE9971143.1"/>
    <property type="molecule type" value="Genomic_DNA"/>
</dbReference>
<gene>
    <name evidence="2" type="ORF">BLS_008715</name>
    <name evidence="4" type="ORF">EG327_009989</name>
    <name evidence="3" type="ORF">EG328_010366</name>
</gene>
<evidence type="ECO:0000313" key="6">
    <source>
        <dbReference type="Proteomes" id="UP000490939"/>
    </source>
</evidence>
<dbReference type="Proteomes" id="UP000490939">
    <property type="component" value="Unassembled WGS sequence"/>
</dbReference>
<evidence type="ECO:0000313" key="2">
    <source>
        <dbReference type="EMBL" id="KAE9964036.1"/>
    </source>
</evidence>
<dbReference type="OrthoDB" id="10401599at2759"/>
<protein>
    <submittedName>
        <fullName evidence="4">Uncharacterized protein</fullName>
    </submittedName>
</protein>
<dbReference type="Proteomes" id="UP000447873">
    <property type="component" value="Unassembled WGS sequence"/>
</dbReference>
<reference evidence="4 6" key="1">
    <citation type="submission" date="2019-07" db="EMBL/GenBank/DDBJ databases">
        <title>Venturia inaequalis Genome Resource.</title>
        <authorList>
            <person name="Lichtner F.J."/>
        </authorList>
    </citation>
    <scope>NUCLEOTIDE SEQUENCE [LARGE SCALE GENOMIC DNA]</scope>
    <source>
        <strain evidence="3 5">120213</strain>
        <strain evidence="2">Bline_iso_100314</strain>
        <strain evidence="4 6">DMI_063113</strain>
    </source>
</reference>
<accession>A0A8H3UKE2</accession>
<organism evidence="4 6">
    <name type="scientific">Venturia inaequalis</name>
    <name type="common">Apple scab fungus</name>
    <dbReference type="NCBI Taxonomy" id="5025"/>
    <lineage>
        <taxon>Eukaryota</taxon>
        <taxon>Fungi</taxon>
        <taxon>Dikarya</taxon>
        <taxon>Ascomycota</taxon>
        <taxon>Pezizomycotina</taxon>
        <taxon>Dothideomycetes</taxon>
        <taxon>Pleosporomycetidae</taxon>
        <taxon>Venturiales</taxon>
        <taxon>Venturiaceae</taxon>
        <taxon>Venturia</taxon>
    </lineage>
</organism>
<evidence type="ECO:0000256" key="1">
    <source>
        <dbReference type="SAM" id="MobiDB-lite"/>
    </source>
</evidence>
<dbReference type="Proteomes" id="UP000433883">
    <property type="component" value="Unassembled WGS sequence"/>
</dbReference>